<dbReference type="KEGG" id="chih:GWR21_01620"/>
<feature type="chain" id="PRO_5025638283" evidence="2">
    <location>
        <begin position="20"/>
        <end position="464"/>
    </location>
</feature>
<keyword evidence="1" id="KW-0175">Coiled coil</keyword>
<sequence>MKHLYCLWLFVMFSLPASAQDSLFALPQNYLGSIEKKSEKVSNRIDASAEKAVSKLLRQEEKLYRKVKKISPEQAEGIFRKGLDSLRGLKTAMKSGKLQLPPGIKQHVPALDSMATSLKFLGGNQELLQGSKEKLQGAVSGIQSLQQSLDNAAQIERYIKEQQKALKAQLAQFTGLSKNLQAISKDAYYYNQQVKEYKSLLSDKKKAEKKALELLSKSKIYKDFMQRNSQFSGLLGLPATGATAQIEGLQTRAMVEEALRQRVGNNPASRQAVSQLMDNAQQAFSKYKDKLPNMSTMSDEPDFKPNPFKSKTFLHRLELGGNIQFQKTSQYFPSSTEIAGQAAYKLNGRSSAGLGVSYTLGMGTGWNHIRFSHQGIGLRSFLDWKLKGSFYVYGGAEAKYITTIRNGNDLKAWNNWKPSALIGISKKYKINAKLKGNIQLVYDFMARQQMPVSSPIILRLGYTK</sequence>
<accession>A0A6B9Z8N8</accession>
<organism evidence="3 4">
    <name type="scientific">Chitinophaga agri</name>
    <dbReference type="NCBI Taxonomy" id="2703787"/>
    <lineage>
        <taxon>Bacteria</taxon>
        <taxon>Pseudomonadati</taxon>
        <taxon>Bacteroidota</taxon>
        <taxon>Chitinophagia</taxon>
        <taxon>Chitinophagales</taxon>
        <taxon>Chitinophagaceae</taxon>
        <taxon>Chitinophaga</taxon>
    </lineage>
</organism>
<evidence type="ECO:0000313" key="4">
    <source>
        <dbReference type="Proteomes" id="UP000476411"/>
    </source>
</evidence>
<protein>
    <submittedName>
        <fullName evidence="3">Uncharacterized protein</fullName>
    </submittedName>
</protein>
<evidence type="ECO:0000256" key="1">
    <source>
        <dbReference type="SAM" id="Coils"/>
    </source>
</evidence>
<reference evidence="3 4" key="1">
    <citation type="submission" date="2020-01" db="EMBL/GenBank/DDBJ databases">
        <title>Complete genome sequence of Chitinophaga sp. H33E-04 isolated from quinoa roots.</title>
        <authorList>
            <person name="Weon H.-Y."/>
            <person name="Lee S.A."/>
        </authorList>
    </citation>
    <scope>NUCLEOTIDE SEQUENCE [LARGE SCALE GENOMIC DNA]</scope>
    <source>
        <strain evidence="3 4">H33E-04</strain>
    </source>
</reference>
<proteinExistence type="predicted"/>
<feature type="signal peptide" evidence="2">
    <location>
        <begin position="1"/>
        <end position="19"/>
    </location>
</feature>
<keyword evidence="2" id="KW-0732">Signal</keyword>
<dbReference type="Proteomes" id="UP000476411">
    <property type="component" value="Chromosome"/>
</dbReference>
<name>A0A6B9Z8N8_9BACT</name>
<keyword evidence="4" id="KW-1185">Reference proteome</keyword>
<gene>
    <name evidence="3" type="ORF">GWR21_01620</name>
</gene>
<evidence type="ECO:0000313" key="3">
    <source>
        <dbReference type="EMBL" id="QHS58336.1"/>
    </source>
</evidence>
<dbReference type="AlphaFoldDB" id="A0A6B9Z8N8"/>
<dbReference type="EMBL" id="CP048113">
    <property type="protein sequence ID" value="QHS58336.1"/>
    <property type="molecule type" value="Genomic_DNA"/>
</dbReference>
<evidence type="ECO:0000256" key="2">
    <source>
        <dbReference type="SAM" id="SignalP"/>
    </source>
</evidence>
<feature type="coiled-coil region" evidence="1">
    <location>
        <begin position="190"/>
        <end position="217"/>
    </location>
</feature>
<dbReference type="RefSeq" id="WP_162330041.1">
    <property type="nucleotide sequence ID" value="NZ_CP048113.1"/>
</dbReference>